<keyword evidence="3" id="KW-1185">Reference proteome</keyword>
<evidence type="ECO:0000313" key="3">
    <source>
        <dbReference type="Proteomes" id="UP000666240"/>
    </source>
</evidence>
<dbReference type="Proteomes" id="UP000666240">
    <property type="component" value="Unassembled WGS sequence"/>
</dbReference>
<sequence length="356" mass="39460">MNRRTFMKTLAGAALLTGIIGAGGALARGINRYYDGPVSDHFDGTHFFNPNGAEPSGMVDFLRWQFGGGRREWPDEWPASVVKAKPEPRVSGSKLRVTMIGHATLLIQVDGLNILTDPLYSERASPVSFGGPKRINAPGVAFEDLAPIDLVLVTHNHYDHLDIDTLRRLQASHDPLVVTPLGNDAIIHEAVPQMRVQAQDWGDATKVGPATILCEPAHHWSARGIWDRRMALWASFVIETSHGSIYHVGDTGFHRGINYRAAAEKYPKGFRLAHLPIGAYEPRWFMQYQHQNPAEAVQGMLLCGARSAVGHHWGSIQLTNEAVDQPRHDLFMALADAEVPRDRFRPMLPGDVWDVP</sequence>
<dbReference type="SUPFAM" id="SSF56281">
    <property type="entry name" value="Metallo-hydrolase/oxidoreductase"/>
    <property type="match status" value="1"/>
</dbReference>
<dbReference type="RefSeq" id="WP_209336044.1">
    <property type="nucleotide sequence ID" value="NZ_JAGIYY010000005.1"/>
</dbReference>
<dbReference type="PANTHER" id="PTHR15032">
    <property type="entry name" value="N-ACYL-PHOSPHATIDYLETHANOLAMINE-HYDROLYZING PHOSPHOLIPASE D"/>
    <property type="match status" value="1"/>
</dbReference>
<proteinExistence type="predicted"/>
<reference evidence="2" key="1">
    <citation type="submission" date="2021-03" db="EMBL/GenBank/DDBJ databases">
        <title>Genome sequencing and assembly of Tianweitania sediminis.</title>
        <authorList>
            <person name="Chhetri G."/>
        </authorList>
    </citation>
    <scope>NUCLEOTIDE SEQUENCE</scope>
    <source>
        <strain evidence="2">Z8</strain>
    </source>
</reference>
<organism evidence="2 3">
    <name type="scientific">Tianweitania sediminis</name>
    <dbReference type="NCBI Taxonomy" id="1502156"/>
    <lineage>
        <taxon>Bacteria</taxon>
        <taxon>Pseudomonadati</taxon>
        <taxon>Pseudomonadota</taxon>
        <taxon>Alphaproteobacteria</taxon>
        <taxon>Hyphomicrobiales</taxon>
        <taxon>Phyllobacteriaceae</taxon>
        <taxon>Tianweitania</taxon>
    </lineage>
</organism>
<dbReference type="EMBL" id="JAGIYY010000005">
    <property type="protein sequence ID" value="MBP0440002.1"/>
    <property type="molecule type" value="Genomic_DNA"/>
</dbReference>
<dbReference type="InterPro" id="IPR006311">
    <property type="entry name" value="TAT_signal"/>
</dbReference>
<accession>A0A8J7UM56</accession>
<dbReference type="AlphaFoldDB" id="A0A8J7UM56"/>
<dbReference type="PANTHER" id="PTHR15032:SF4">
    <property type="entry name" value="N-ACYL-PHOSPHATIDYLETHANOLAMINE-HYDROLYZING PHOSPHOLIPASE D"/>
    <property type="match status" value="1"/>
</dbReference>
<dbReference type="InterPro" id="IPR001279">
    <property type="entry name" value="Metallo-B-lactamas"/>
</dbReference>
<dbReference type="GO" id="GO:0005737">
    <property type="term" value="C:cytoplasm"/>
    <property type="evidence" value="ECO:0007669"/>
    <property type="project" value="TreeGrafter"/>
</dbReference>
<dbReference type="InterPro" id="IPR036866">
    <property type="entry name" value="RibonucZ/Hydroxyglut_hydro"/>
</dbReference>
<comment type="caution">
    <text evidence="2">The sequence shown here is derived from an EMBL/GenBank/DDBJ whole genome shotgun (WGS) entry which is preliminary data.</text>
</comment>
<evidence type="ECO:0000313" key="2">
    <source>
        <dbReference type="EMBL" id="MBP0440002.1"/>
    </source>
</evidence>
<protein>
    <submittedName>
        <fullName evidence="2">MBL fold metallo-hydrolase</fullName>
    </submittedName>
</protein>
<dbReference type="PROSITE" id="PS51318">
    <property type="entry name" value="TAT"/>
    <property type="match status" value="1"/>
</dbReference>
<evidence type="ECO:0000259" key="1">
    <source>
        <dbReference type="Pfam" id="PF12706"/>
    </source>
</evidence>
<gene>
    <name evidence="2" type="ORF">J5Y06_15200</name>
</gene>
<dbReference type="Pfam" id="PF12706">
    <property type="entry name" value="Lactamase_B_2"/>
    <property type="match status" value="1"/>
</dbReference>
<feature type="domain" description="Metallo-beta-lactamase" evidence="1">
    <location>
        <begin position="113"/>
        <end position="313"/>
    </location>
</feature>
<name>A0A8J7UM56_9HYPH</name>
<dbReference type="Gene3D" id="3.60.15.10">
    <property type="entry name" value="Ribonuclease Z/Hydroxyacylglutathione hydrolase-like"/>
    <property type="match status" value="1"/>
</dbReference>